<dbReference type="Gene3D" id="3.40.50.10380">
    <property type="entry name" value="Malic enzyme, N-terminal domain"/>
    <property type="match status" value="1"/>
</dbReference>
<feature type="chain" id="PRO_5041934157" description="Malic enzyme N-terminal domain-containing protein" evidence="1">
    <location>
        <begin position="25"/>
        <end position="204"/>
    </location>
</feature>
<organism evidence="3 4">
    <name type="scientific">Astrephomene gubernaculifera</name>
    <dbReference type="NCBI Taxonomy" id="47775"/>
    <lineage>
        <taxon>Eukaryota</taxon>
        <taxon>Viridiplantae</taxon>
        <taxon>Chlorophyta</taxon>
        <taxon>core chlorophytes</taxon>
        <taxon>Chlorophyceae</taxon>
        <taxon>CS clade</taxon>
        <taxon>Chlamydomonadales</taxon>
        <taxon>Astrephomenaceae</taxon>
        <taxon>Astrephomene</taxon>
    </lineage>
</organism>
<evidence type="ECO:0000256" key="1">
    <source>
        <dbReference type="SAM" id="SignalP"/>
    </source>
</evidence>
<dbReference type="SUPFAM" id="SSF53223">
    <property type="entry name" value="Aminoacid dehydrogenase-like, N-terminal domain"/>
    <property type="match status" value="1"/>
</dbReference>
<dbReference type="PROSITE" id="PS51257">
    <property type="entry name" value="PROKAR_LIPOPROTEIN"/>
    <property type="match status" value="1"/>
</dbReference>
<proteinExistence type="predicted"/>
<dbReference type="InterPro" id="IPR046346">
    <property type="entry name" value="Aminoacid_DH-like_N_sf"/>
</dbReference>
<dbReference type="PANTHER" id="PTHR23406:SF90">
    <property type="entry name" value="MALIC ENZYME-RELATED"/>
    <property type="match status" value="1"/>
</dbReference>
<dbReference type="GO" id="GO:0009507">
    <property type="term" value="C:chloroplast"/>
    <property type="evidence" value="ECO:0007669"/>
    <property type="project" value="TreeGrafter"/>
</dbReference>
<dbReference type="PANTHER" id="PTHR23406">
    <property type="entry name" value="MALIC ENZYME-RELATED"/>
    <property type="match status" value="1"/>
</dbReference>
<evidence type="ECO:0000313" key="3">
    <source>
        <dbReference type="EMBL" id="GFR43161.1"/>
    </source>
</evidence>
<protein>
    <recommendedName>
        <fullName evidence="2">Malic enzyme N-terminal domain-containing protein</fullName>
    </recommendedName>
</protein>
<feature type="domain" description="Malic enzyme N-terminal" evidence="2">
    <location>
        <begin position="134"/>
        <end position="203"/>
    </location>
</feature>
<feature type="signal peptide" evidence="1">
    <location>
        <begin position="1"/>
        <end position="24"/>
    </location>
</feature>
<feature type="non-terminal residue" evidence="3">
    <location>
        <position position="204"/>
    </location>
</feature>
<keyword evidence="4" id="KW-1185">Reference proteome</keyword>
<dbReference type="EMBL" id="BMAR01000005">
    <property type="protein sequence ID" value="GFR43161.1"/>
    <property type="molecule type" value="Genomic_DNA"/>
</dbReference>
<evidence type="ECO:0000313" key="4">
    <source>
        <dbReference type="Proteomes" id="UP001054857"/>
    </source>
</evidence>
<reference evidence="3 4" key="1">
    <citation type="journal article" date="2021" name="Sci. Rep.">
        <title>Genome sequencing of the multicellular alga Astrephomene provides insights into convergent evolution of germ-soma differentiation.</title>
        <authorList>
            <person name="Yamashita S."/>
            <person name="Yamamoto K."/>
            <person name="Matsuzaki R."/>
            <person name="Suzuki S."/>
            <person name="Yamaguchi H."/>
            <person name="Hirooka S."/>
            <person name="Minakuchi Y."/>
            <person name="Miyagishima S."/>
            <person name="Kawachi M."/>
            <person name="Toyoda A."/>
            <person name="Nozaki H."/>
        </authorList>
    </citation>
    <scope>NUCLEOTIDE SEQUENCE [LARGE SCALE GENOMIC DNA]</scope>
    <source>
        <strain evidence="3 4">NIES-4017</strain>
    </source>
</reference>
<dbReference type="GO" id="GO:0004473">
    <property type="term" value="F:malate dehydrogenase (decarboxylating) (NADP+) activity"/>
    <property type="evidence" value="ECO:0007669"/>
    <property type="project" value="TreeGrafter"/>
</dbReference>
<dbReference type="InterPro" id="IPR037062">
    <property type="entry name" value="Malic_N_dom_sf"/>
</dbReference>
<dbReference type="GO" id="GO:0006108">
    <property type="term" value="P:malate metabolic process"/>
    <property type="evidence" value="ECO:0007669"/>
    <property type="project" value="TreeGrafter"/>
</dbReference>
<keyword evidence="1" id="KW-0732">Signal</keyword>
<dbReference type="Proteomes" id="UP001054857">
    <property type="component" value="Unassembled WGS sequence"/>
</dbReference>
<comment type="caution">
    <text evidence="3">The sequence shown here is derived from an EMBL/GenBank/DDBJ whole genome shotgun (WGS) entry which is preliminary data.</text>
</comment>
<sequence>MLSRGRPLQGALAALLGCARSTAALDGPLLVATMEDLISAGRYITGSSLSDDDDKAGRPTTPWVRQVISGVDLMRHPKYNKGLAFSDSERDRLYLRGLLPPAVLSQEVQLERTLLNIRSKESDLDKSTYLQGLQERNERLFHRVLLEALEELLPVVYTPTVRLACQKYGLMFKSLPRGLFITLEDRGRVFRILKNWPERNVKLL</sequence>
<accession>A0AAD3HJR9</accession>
<evidence type="ECO:0000259" key="2">
    <source>
        <dbReference type="Pfam" id="PF00390"/>
    </source>
</evidence>
<dbReference type="InterPro" id="IPR012301">
    <property type="entry name" value="Malic_N_dom"/>
</dbReference>
<name>A0AAD3HJR9_9CHLO</name>
<dbReference type="Pfam" id="PF00390">
    <property type="entry name" value="malic"/>
    <property type="match status" value="1"/>
</dbReference>
<gene>
    <name evidence="3" type="ORF">Agub_g4210</name>
</gene>
<dbReference type="AlphaFoldDB" id="A0AAD3HJR9"/>